<comment type="caution">
    <text evidence="2">The sequence shown here is derived from an EMBL/GenBank/DDBJ whole genome shotgun (WGS) entry which is preliminary data.</text>
</comment>
<dbReference type="EMBL" id="MCGN01000008">
    <property type="protein sequence ID" value="ORY93975.1"/>
    <property type="molecule type" value="Genomic_DNA"/>
</dbReference>
<proteinExistence type="predicted"/>
<dbReference type="Proteomes" id="UP000242180">
    <property type="component" value="Unassembled WGS sequence"/>
</dbReference>
<keyword evidence="3" id="KW-1185">Reference proteome</keyword>
<keyword evidence="1" id="KW-0812">Transmembrane</keyword>
<name>A0A1X2H666_SYNRA</name>
<organism evidence="2 3">
    <name type="scientific">Syncephalastrum racemosum</name>
    <name type="common">Filamentous fungus</name>
    <dbReference type="NCBI Taxonomy" id="13706"/>
    <lineage>
        <taxon>Eukaryota</taxon>
        <taxon>Fungi</taxon>
        <taxon>Fungi incertae sedis</taxon>
        <taxon>Mucoromycota</taxon>
        <taxon>Mucoromycotina</taxon>
        <taxon>Mucoromycetes</taxon>
        <taxon>Mucorales</taxon>
        <taxon>Syncephalastraceae</taxon>
        <taxon>Syncephalastrum</taxon>
    </lineage>
</organism>
<dbReference type="InParanoid" id="A0A1X2H666"/>
<evidence type="ECO:0000313" key="2">
    <source>
        <dbReference type="EMBL" id="ORY93975.1"/>
    </source>
</evidence>
<keyword evidence="1" id="KW-1133">Transmembrane helix</keyword>
<evidence type="ECO:0000313" key="3">
    <source>
        <dbReference type="Proteomes" id="UP000242180"/>
    </source>
</evidence>
<evidence type="ECO:0000256" key="1">
    <source>
        <dbReference type="SAM" id="Phobius"/>
    </source>
</evidence>
<gene>
    <name evidence="2" type="ORF">BCR43DRAFT_351506</name>
</gene>
<reference evidence="2 3" key="1">
    <citation type="submission" date="2016-07" db="EMBL/GenBank/DDBJ databases">
        <title>Pervasive Adenine N6-methylation of Active Genes in Fungi.</title>
        <authorList>
            <consortium name="DOE Joint Genome Institute"/>
            <person name="Mondo S.J."/>
            <person name="Dannebaum R.O."/>
            <person name="Kuo R.C."/>
            <person name="Labutti K."/>
            <person name="Haridas S."/>
            <person name="Kuo A."/>
            <person name="Salamov A."/>
            <person name="Ahrendt S.R."/>
            <person name="Lipzen A."/>
            <person name="Sullivan W."/>
            <person name="Andreopoulos W.B."/>
            <person name="Clum A."/>
            <person name="Lindquist E."/>
            <person name="Daum C."/>
            <person name="Ramamoorthy G.K."/>
            <person name="Gryganskyi A."/>
            <person name="Culley D."/>
            <person name="Magnuson J.K."/>
            <person name="James T.Y."/>
            <person name="O'Malley M.A."/>
            <person name="Stajich J.E."/>
            <person name="Spatafora J.W."/>
            <person name="Visel A."/>
            <person name="Grigoriev I.V."/>
        </authorList>
    </citation>
    <scope>NUCLEOTIDE SEQUENCE [LARGE SCALE GENOMIC DNA]</scope>
    <source>
        <strain evidence="2 3">NRRL 2496</strain>
    </source>
</reference>
<accession>A0A1X2H666</accession>
<protein>
    <submittedName>
        <fullName evidence="2">Uncharacterized protein</fullName>
    </submittedName>
</protein>
<feature type="transmembrane region" description="Helical" evidence="1">
    <location>
        <begin position="29"/>
        <end position="50"/>
    </location>
</feature>
<sequence>MTLILSCSRWLLALLMVFTLEVPFGRLQMITRCLLSTFHFCLSSLVYHVAFFDSVPLCTYIHVACILCIGDSSQFVCLWITVDNNS</sequence>
<keyword evidence="1" id="KW-0472">Membrane</keyword>
<feature type="transmembrane region" description="Helical" evidence="1">
    <location>
        <begin position="57"/>
        <end position="82"/>
    </location>
</feature>
<dbReference type="AlphaFoldDB" id="A0A1X2H666"/>